<comment type="caution">
    <text evidence="4">The sequence shown here is derived from an EMBL/GenBank/DDBJ whole genome shotgun (WGS) entry which is preliminary data.</text>
</comment>
<feature type="compositionally biased region" description="Basic and acidic residues" evidence="1">
    <location>
        <begin position="275"/>
        <end position="288"/>
    </location>
</feature>
<name>A0ABS2RK56_9ACTN</name>
<evidence type="ECO:0000313" key="4">
    <source>
        <dbReference type="EMBL" id="MBM7799394.1"/>
    </source>
</evidence>
<dbReference type="PANTHER" id="PTHR40761">
    <property type="entry name" value="CONSERVED INTEGRAL MEMBRANE ALANINE VALINE AND LEUCINE RICH PROTEIN-RELATED"/>
    <property type="match status" value="1"/>
</dbReference>
<dbReference type="PANTHER" id="PTHR40761:SF1">
    <property type="entry name" value="CONSERVED INTEGRAL MEMBRANE ALANINE VALINE AND LEUCINE RICH PROTEIN-RELATED"/>
    <property type="match status" value="1"/>
</dbReference>
<keyword evidence="2" id="KW-0812">Transmembrane</keyword>
<organism evidence="4 5">
    <name type="scientific">Microlunatus panaciterrae</name>
    <dbReference type="NCBI Taxonomy" id="400768"/>
    <lineage>
        <taxon>Bacteria</taxon>
        <taxon>Bacillati</taxon>
        <taxon>Actinomycetota</taxon>
        <taxon>Actinomycetes</taxon>
        <taxon>Propionibacteriales</taxon>
        <taxon>Propionibacteriaceae</taxon>
        <taxon>Microlunatus</taxon>
    </lineage>
</organism>
<dbReference type="RefSeq" id="WP_204918119.1">
    <property type="nucleotide sequence ID" value="NZ_BAAAQP010000003.1"/>
</dbReference>
<feature type="chain" id="PRO_5045601114" evidence="3">
    <location>
        <begin position="17"/>
        <end position="296"/>
    </location>
</feature>
<feature type="transmembrane region" description="Helical" evidence="2">
    <location>
        <begin position="132"/>
        <end position="151"/>
    </location>
</feature>
<accession>A0ABS2RK56</accession>
<keyword evidence="2" id="KW-1133">Transmembrane helix</keyword>
<reference evidence="4 5" key="1">
    <citation type="submission" date="2021-01" db="EMBL/GenBank/DDBJ databases">
        <title>Sequencing the genomes of 1000 actinobacteria strains.</title>
        <authorList>
            <person name="Klenk H.-P."/>
        </authorList>
    </citation>
    <scope>NUCLEOTIDE SEQUENCE [LARGE SCALE GENOMIC DNA]</scope>
    <source>
        <strain evidence="4 5">DSM 18662</strain>
    </source>
</reference>
<dbReference type="EMBL" id="JAFBCF010000001">
    <property type="protein sequence ID" value="MBM7799394.1"/>
    <property type="molecule type" value="Genomic_DNA"/>
</dbReference>
<feature type="transmembrane region" description="Helical" evidence="2">
    <location>
        <begin position="195"/>
        <end position="212"/>
    </location>
</feature>
<feature type="signal peptide" evidence="3">
    <location>
        <begin position="1"/>
        <end position="16"/>
    </location>
</feature>
<protein>
    <submittedName>
        <fullName evidence="4">Drug/metabolite transporter (DMT)-like permease</fullName>
    </submittedName>
</protein>
<feature type="region of interest" description="Disordered" evidence="1">
    <location>
        <begin position="275"/>
        <end position="296"/>
    </location>
</feature>
<evidence type="ECO:0000256" key="1">
    <source>
        <dbReference type="SAM" id="MobiDB-lite"/>
    </source>
</evidence>
<keyword evidence="2" id="KW-0472">Membrane</keyword>
<keyword evidence="5" id="KW-1185">Reference proteome</keyword>
<feature type="transmembrane region" description="Helical" evidence="2">
    <location>
        <begin position="224"/>
        <end position="244"/>
    </location>
</feature>
<keyword evidence="3" id="KW-0732">Signal</keyword>
<proteinExistence type="predicted"/>
<dbReference type="NCBIfam" id="NF038012">
    <property type="entry name" value="DMT_1"/>
    <property type="match status" value="1"/>
</dbReference>
<evidence type="ECO:0000313" key="5">
    <source>
        <dbReference type="Proteomes" id="UP000704762"/>
    </source>
</evidence>
<sequence>MIPAILAALASAAVFAGSTALQHRAAARTPGDDRSGLRIFGPLVRRPSWLVGIAMSFLAFCLHALALKLGPLGLVQPIIVSSIVFAVFIRAGLDRRLPPRKVLVSSAITWGGLALFIATTHASAPKPPRDSVAAWFVGLAVAVVAVTVVSLGKVATPERRGLLLGASAGILFGLVAGLIKLVISQLHSGVGAMLTHWPVWAMIIVGVAAFVLNQQAYQATRLSVSMPVLNIFDVMVAIGFGVAVFGEQPFSSPVTLVAEVVGLVAMAVGVRQLAHHEESSKPQEKARTDAPGTAHV</sequence>
<dbReference type="Proteomes" id="UP000704762">
    <property type="component" value="Unassembled WGS sequence"/>
</dbReference>
<feature type="transmembrane region" description="Helical" evidence="2">
    <location>
        <begin position="163"/>
        <end position="183"/>
    </location>
</feature>
<feature type="transmembrane region" description="Helical" evidence="2">
    <location>
        <begin position="47"/>
        <end position="67"/>
    </location>
</feature>
<feature type="transmembrane region" description="Helical" evidence="2">
    <location>
        <begin position="74"/>
        <end position="93"/>
    </location>
</feature>
<gene>
    <name evidence="4" type="ORF">JOE57_002315</name>
</gene>
<evidence type="ECO:0000256" key="2">
    <source>
        <dbReference type="SAM" id="Phobius"/>
    </source>
</evidence>
<evidence type="ECO:0000256" key="3">
    <source>
        <dbReference type="SAM" id="SignalP"/>
    </source>
</evidence>